<name>A0ABT1VXL7_9PROT</name>
<comment type="caution">
    <text evidence="2">The sequence shown here is derived from an EMBL/GenBank/DDBJ whole genome shotgun (WGS) entry which is preliminary data.</text>
</comment>
<feature type="chain" id="PRO_5045446353" description="Lipoprotein" evidence="1">
    <location>
        <begin position="23"/>
        <end position="203"/>
    </location>
</feature>
<keyword evidence="1" id="KW-0732">Signal</keyword>
<evidence type="ECO:0000313" key="2">
    <source>
        <dbReference type="EMBL" id="MCQ8241091.1"/>
    </source>
</evidence>
<evidence type="ECO:0000256" key="1">
    <source>
        <dbReference type="SAM" id="SignalP"/>
    </source>
</evidence>
<gene>
    <name evidence="2" type="ORF">NFI88_09595</name>
</gene>
<dbReference type="Proteomes" id="UP001524547">
    <property type="component" value="Unassembled WGS sequence"/>
</dbReference>
<evidence type="ECO:0000313" key="3">
    <source>
        <dbReference type="Proteomes" id="UP001524547"/>
    </source>
</evidence>
<accession>A0ABT1VXL7</accession>
<protein>
    <recommendedName>
        <fullName evidence="4">Lipoprotein</fullName>
    </recommendedName>
</protein>
<evidence type="ECO:0008006" key="4">
    <source>
        <dbReference type="Google" id="ProtNLM"/>
    </source>
</evidence>
<sequence>MTRSTAKRFLLLLFVLASGCAARGEGRISNLDPIPVHEGVNDLQRFAPDGRQALVVVGRQDGALGQPADGARHLVVTMLPRTVPDRGWDVVPVLDPEGRAASLDTRDRTVRFARGKLSGMPATFLFVARPADPGVLPGQADSMRISIYRLAVGEDGGRFLPVGERLTRERFCTGDAALARSVGLPLIWEPAGGGDRSGCGSGV</sequence>
<keyword evidence="3" id="KW-1185">Reference proteome</keyword>
<proteinExistence type="predicted"/>
<feature type="signal peptide" evidence="1">
    <location>
        <begin position="1"/>
        <end position="22"/>
    </location>
</feature>
<dbReference type="RefSeq" id="WP_422919834.1">
    <property type="nucleotide sequence ID" value="NZ_JAMZEJ010000005.1"/>
</dbReference>
<dbReference type="EMBL" id="JAMZEJ010000005">
    <property type="protein sequence ID" value="MCQ8241091.1"/>
    <property type="molecule type" value="Genomic_DNA"/>
</dbReference>
<reference evidence="2 3" key="1">
    <citation type="submission" date="2022-06" db="EMBL/GenBank/DDBJ databases">
        <title>Rhizosaccharibacter gen. nov. sp. nov. KSS12, endophytic bacteria isolated from sugarcane.</title>
        <authorList>
            <person name="Pitiwittayakul N."/>
        </authorList>
    </citation>
    <scope>NUCLEOTIDE SEQUENCE [LARGE SCALE GENOMIC DNA]</scope>
    <source>
        <strain evidence="2 3">KSS12</strain>
    </source>
</reference>
<organism evidence="2 3">
    <name type="scientific">Rhizosaccharibacter radicis</name>
    <dbReference type="NCBI Taxonomy" id="2782605"/>
    <lineage>
        <taxon>Bacteria</taxon>
        <taxon>Pseudomonadati</taxon>
        <taxon>Pseudomonadota</taxon>
        <taxon>Alphaproteobacteria</taxon>
        <taxon>Acetobacterales</taxon>
        <taxon>Acetobacteraceae</taxon>
        <taxon>Rhizosaccharibacter</taxon>
    </lineage>
</organism>
<dbReference type="PROSITE" id="PS51257">
    <property type="entry name" value="PROKAR_LIPOPROTEIN"/>
    <property type="match status" value="1"/>
</dbReference>